<dbReference type="Gene3D" id="2.30.30.110">
    <property type="match status" value="1"/>
</dbReference>
<comment type="similarity">
    <text evidence="1">Belongs to the PemK/MazF family.</text>
</comment>
<organism evidence="3 4">
    <name type="scientific">Convivina intestini</name>
    <dbReference type="NCBI Taxonomy" id="1505726"/>
    <lineage>
        <taxon>Bacteria</taxon>
        <taxon>Bacillati</taxon>
        <taxon>Bacillota</taxon>
        <taxon>Bacilli</taxon>
        <taxon>Lactobacillales</taxon>
        <taxon>Lactobacillaceae</taxon>
        <taxon>Convivina</taxon>
    </lineage>
</organism>
<protein>
    <submittedName>
        <fullName evidence="3">PemK-like, MazF-like toxin of type II toxin-antitoxin system</fullName>
    </submittedName>
</protein>
<dbReference type="AlphaFoldDB" id="A0A2U1D3G6"/>
<name>A0A2U1D3G6_9LACO</name>
<dbReference type="GO" id="GO:0003677">
    <property type="term" value="F:DNA binding"/>
    <property type="evidence" value="ECO:0007669"/>
    <property type="project" value="InterPro"/>
</dbReference>
<dbReference type="OrthoDB" id="1957237at2"/>
<dbReference type="RefSeq" id="WP_089940484.1">
    <property type="nucleotide sequence ID" value="NZ_CAKOEX010000019.1"/>
</dbReference>
<evidence type="ECO:0000313" key="3">
    <source>
        <dbReference type="EMBL" id="PVY82211.1"/>
    </source>
</evidence>
<keyword evidence="4" id="KW-1185">Reference proteome</keyword>
<evidence type="ECO:0000313" key="4">
    <source>
        <dbReference type="Proteomes" id="UP000245433"/>
    </source>
</evidence>
<dbReference type="Pfam" id="PF02452">
    <property type="entry name" value="PemK_toxin"/>
    <property type="match status" value="1"/>
</dbReference>
<comment type="caution">
    <text evidence="3">The sequence shown here is derived from an EMBL/GenBank/DDBJ whole genome shotgun (WGS) entry which is preliminary data.</text>
</comment>
<accession>A0A2U1D3G6</accession>
<gene>
    <name evidence="3" type="ORF">C7384_11514</name>
</gene>
<evidence type="ECO:0000256" key="1">
    <source>
        <dbReference type="ARBA" id="ARBA00007521"/>
    </source>
</evidence>
<evidence type="ECO:0000256" key="2">
    <source>
        <dbReference type="ARBA" id="ARBA00022649"/>
    </source>
</evidence>
<keyword evidence="2" id="KW-1277">Toxin-antitoxin system</keyword>
<dbReference type="SUPFAM" id="SSF50118">
    <property type="entry name" value="Cell growth inhibitor/plasmid maintenance toxic component"/>
    <property type="match status" value="1"/>
</dbReference>
<dbReference type="InterPro" id="IPR003477">
    <property type="entry name" value="PemK-like"/>
</dbReference>
<reference evidence="3 4" key="1">
    <citation type="submission" date="2018-04" db="EMBL/GenBank/DDBJ databases">
        <title>Genomic Encyclopedia of Type Strains, Phase IV (KMG-IV): sequencing the most valuable type-strain genomes for metagenomic binning, comparative biology and taxonomic classification.</title>
        <authorList>
            <person name="Goeker M."/>
        </authorList>
    </citation>
    <scope>NUCLEOTIDE SEQUENCE [LARGE SCALE GENOMIC DNA]</scope>
    <source>
        <strain evidence="3 4">DSM 28795</strain>
    </source>
</reference>
<dbReference type="Proteomes" id="UP000245433">
    <property type="component" value="Unassembled WGS sequence"/>
</dbReference>
<proteinExistence type="inferred from homology"/>
<sequence>MDANTKRDKLHKFNEVYFSDNTSFKMKHLPYWMNNYGHYLDKEINHKLPKFYRKFRQGTIVMIDFGVRVGSEMSCGHFGVVINNNDDKNKRNITVVPLSSKHKPGYVRLDNALFTASYEMINQKLEDLIHRTIKYQNEYISIDNLGKEIISDIENYIDSPSNEEKSIISKIYSDYLSIDHVEDKESLYSKLFFINEQINSLDDITEYKFMVNISVRISQYITKIDNNLDQLSKIEKDIKGSEKLSNQIKKYEGNSFADVNNITTVSKLKVNKFSEFNISENISLPDEYIKKIKKKIKEIMEIL</sequence>
<dbReference type="EMBL" id="QEKT01000015">
    <property type="protein sequence ID" value="PVY82211.1"/>
    <property type="molecule type" value="Genomic_DNA"/>
</dbReference>
<dbReference type="InterPro" id="IPR011067">
    <property type="entry name" value="Plasmid_toxin/cell-grow_inhib"/>
</dbReference>